<gene>
    <name evidence="14" type="ORF">K444DRAFT_623081</name>
</gene>
<dbReference type="GO" id="GO:0006066">
    <property type="term" value="P:alcohol metabolic process"/>
    <property type="evidence" value="ECO:0007669"/>
    <property type="project" value="UniProtKB-ARBA"/>
</dbReference>
<keyword evidence="15" id="KW-1185">Reference proteome</keyword>
<keyword evidence="4" id="KW-0597">Phosphoprotein</keyword>
<comment type="similarity">
    <text evidence="2 11">Belongs to the zinc-containing alcohol dehydrogenase family.</text>
</comment>
<evidence type="ECO:0000256" key="11">
    <source>
        <dbReference type="RuleBase" id="RU361277"/>
    </source>
</evidence>
<keyword evidence="6 11" id="KW-0862">Zinc</keyword>
<dbReference type="EMBL" id="KZ613936">
    <property type="protein sequence ID" value="PMD49142.1"/>
    <property type="molecule type" value="Genomic_DNA"/>
</dbReference>
<dbReference type="InterPro" id="IPR047109">
    <property type="entry name" value="CAD-like"/>
</dbReference>
<dbReference type="SUPFAM" id="SSF51735">
    <property type="entry name" value="NAD(P)-binding Rossmann-fold domains"/>
    <property type="match status" value="1"/>
</dbReference>
<dbReference type="GeneID" id="36590311"/>
<evidence type="ECO:0000256" key="7">
    <source>
        <dbReference type="ARBA" id="ARBA00022857"/>
    </source>
</evidence>
<dbReference type="AlphaFoldDB" id="A0A2J6SEG3"/>
<name>A0A2J6SEG3_9HELO</name>
<dbReference type="Gene3D" id="3.40.50.720">
    <property type="entry name" value="NAD(P)-binding Rossmann-like Domain"/>
    <property type="match status" value="1"/>
</dbReference>
<evidence type="ECO:0000256" key="10">
    <source>
        <dbReference type="ARBA" id="ARBA00050997"/>
    </source>
</evidence>
<keyword evidence="5 11" id="KW-0479">Metal-binding</keyword>
<sequence length="395" mass="42930">MTSERSPTKKQKTEQSTTMASAPEQFEGFVIHSKDKWSDFTKEKFTPKVFEDNDVDIESECCGVCGSDVHTITGGWGDLAVSPICVGHEIIGKVLRVGPKVKGIKPGDRVGVGAQVQSCMKCPQCKSDNENYCPHMVDTYGAPYNIGGADSGKAMKDKDGNQIWSQGGYSSHARVHQQFVFPIPDNMPSHEAGPMMCAGLTTYSPLKRAGTRPGKKVAIVGIGGLGHFALLWAKGLGAEVWALSHTPGKKEEALKLGADHFVSTKDKDWAKPLAFTFNFILNCADMTNEFDLKTYMSTLAVNGAFHNVGLPDKPLPEMMAQDFTSNGSSIGGSHIGSKKEALEMLKLASEKNLHPMIEQIDISEAGCKKAVEKVKVNDVRYRVTLVGFKKAFHTK</sequence>
<evidence type="ECO:0000256" key="2">
    <source>
        <dbReference type="ARBA" id="ARBA00008072"/>
    </source>
</evidence>
<dbReference type="Proteomes" id="UP000235371">
    <property type="component" value="Unassembled WGS sequence"/>
</dbReference>
<evidence type="ECO:0000256" key="4">
    <source>
        <dbReference type="ARBA" id="ARBA00022553"/>
    </source>
</evidence>
<organism evidence="14 15">
    <name type="scientific">Hyaloscypha bicolor E</name>
    <dbReference type="NCBI Taxonomy" id="1095630"/>
    <lineage>
        <taxon>Eukaryota</taxon>
        <taxon>Fungi</taxon>
        <taxon>Dikarya</taxon>
        <taxon>Ascomycota</taxon>
        <taxon>Pezizomycotina</taxon>
        <taxon>Leotiomycetes</taxon>
        <taxon>Helotiales</taxon>
        <taxon>Hyaloscyphaceae</taxon>
        <taxon>Hyaloscypha</taxon>
        <taxon>Hyaloscypha bicolor</taxon>
    </lineage>
</organism>
<dbReference type="GO" id="GO:0008270">
    <property type="term" value="F:zinc ion binding"/>
    <property type="evidence" value="ECO:0007669"/>
    <property type="project" value="InterPro"/>
</dbReference>
<comment type="cofactor">
    <cofactor evidence="1 11">
        <name>Zn(2+)</name>
        <dbReference type="ChEBI" id="CHEBI:29105"/>
    </cofactor>
</comment>
<dbReference type="PROSITE" id="PS00059">
    <property type="entry name" value="ADH_ZINC"/>
    <property type="match status" value="1"/>
</dbReference>
<dbReference type="InterPro" id="IPR036291">
    <property type="entry name" value="NAD(P)-bd_dom_sf"/>
</dbReference>
<comment type="catalytic activity">
    <reaction evidence="10">
        <text>a primary alcohol + NADP(+) = an aldehyde + NADPH + H(+)</text>
        <dbReference type="Rhea" id="RHEA:15937"/>
        <dbReference type="ChEBI" id="CHEBI:15378"/>
        <dbReference type="ChEBI" id="CHEBI:15734"/>
        <dbReference type="ChEBI" id="CHEBI:17478"/>
        <dbReference type="ChEBI" id="CHEBI:57783"/>
        <dbReference type="ChEBI" id="CHEBI:58349"/>
        <dbReference type="EC" id="1.1.1.2"/>
    </reaction>
    <physiologicalReaction direction="left-to-right" evidence="10">
        <dbReference type="Rhea" id="RHEA:15938"/>
    </physiologicalReaction>
    <physiologicalReaction direction="right-to-left" evidence="10">
        <dbReference type="Rhea" id="RHEA:15939"/>
    </physiologicalReaction>
</comment>
<dbReference type="GO" id="GO:0008106">
    <property type="term" value="F:alcohol dehydrogenase (NADP+) activity"/>
    <property type="evidence" value="ECO:0007669"/>
    <property type="project" value="UniProtKB-EC"/>
</dbReference>
<dbReference type="EC" id="1.1.1.2" evidence="9"/>
<protein>
    <recommendedName>
        <fullName evidence="9">alcohol dehydrogenase (NADP(+))</fullName>
        <ecNumber evidence="9">1.1.1.2</ecNumber>
    </recommendedName>
</protein>
<dbReference type="STRING" id="1095630.A0A2J6SEG3"/>
<dbReference type="InterPro" id="IPR011032">
    <property type="entry name" value="GroES-like_sf"/>
</dbReference>
<evidence type="ECO:0000313" key="15">
    <source>
        <dbReference type="Proteomes" id="UP000235371"/>
    </source>
</evidence>
<evidence type="ECO:0000259" key="13">
    <source>
        <dbReference type="SMART" id="SM00829"/>
    </source>
</evidence>
<evidence type="ECO:0000256" key="6">
    <source>
        <dbReference type="ARBA" id="ARBA00022833"/>
    </source>
</evidence>
<dbReference type="OrthoDB" id="1879366at2759"/>
<dbReference type="FunFam" id="3.40.50.720:FF:000158">
    <property type="entry name" value="Zinc-binding alcohol dehydrogenase"/>
    <property type="match status" value="1"/>
</dbReference>
<evidence type="ECO:0000256" key="1">
    <source>
        <dbReference type="ARBA" id="ARBA00001947"/>
    </source>
</evidence>
<dbReference type="InParanoid" id="A0A2J6SEG3"/>
<evidence type="ECO:0000256" key="3">
    <source>
        <dbReference type="ARBA" id="ARBA00011738"/>
    </source>
</evidence>
<keyword evidence="7" id="KW-0521">NADP</keyword>
<proteinExistence type="inferred from homology"/>
<evidence type="ECO:0000313" key="14">
    <source>
        <dbReference type="EMBL" id="PMD49142.1"/>
    </source>
</evidence>
<feature type="domain" description="Enoyl reductase (ER)" evidence="13">
    <location>
        <begin position="38"/>
        <end position="385"/>
    </location>
</feature>
<dbReference type="SUPFAM" id="SSF50129">
    <property type="entry name" value="GroES-like"/>
    <property type="match status" value="1"/>
</dbReference>
<dbReference type="Gene3D" id="3.90.180.10">
    <property type="entry name" value="Medium-chain alcohol dehydrogenases, catalytic domain"/>
    <property type="match status" value="1"/>
</dbReference>
<dbReference type="FunCoup" id="A0A2J6SEG3">
    <property type="interactions" value="575"/>
</dbReference>
<evidence type="ECO:0000256" key="9">
    <source>
        <dbReference type="ARBA" id="ARBA00024074"/>
    </source>
</evidence>
<evidence type="ECO:0000256" key="5">
    <source>
        <dbReference type="ARBA" id="ARBA00022723"/>
    </source>
</evidence>
<dbReference type="InterPro" id="IPR020843">
    <property type="entry name" value="ER"/>
</dbReference>
<keyword evidence="8" id="KW-0560">Oxidoreductase</keyword>
<accession>A0A2J6SEG3</accession>
<dbReference type="InterPro" id="IPR002328">
    <property type="entry name" value="ADH_Zn_CS"/>
</dbReference>
<dbReference type="Pfam" id="PF00107">
    <property type="entry name" value="ADH_zinc_N"/>
    <property type="match status" value="1"/>
</dbReference>
<dbReference type="CDD" id="cd05283">
    <property type="entry name" value="CAD1"/>
    <property type="match status" value="1"/>
</dbReference>
<feature type="region of interest" description="Disordered" evidence="12">
    <location>
        <begin position="1"/>
        <end position="25"/>
    </location>
</feature>
<evidence type="ECO:0000256" key="8">
    <source>
        <dbReference type="ARBA" id="ARBA00023002"/>
    </source>
</evidence>
<dbReference type="RefSeq" id="XP_024726046.1">
    <property type="nucleotide sequence ID" value="XM_024882234.1"/>
</dbReference>
<dbReference type="SMART" id="SM00829">
    <property type="entry name" value="PKS_ER"/>
    <property type="match status" value="1"/>
</dbReference>
<dbReference type="InterPro" id="IPR013149">
    <property type="entry name" value="ADH-like_C"/>
</dbReference>
<dbReference type="InterPro" id="IPR013154">
    <property type="entry name" value="ADH-like_N"/>
</dbReference>
<evidence type="ECO:0000256" key="12">
    <source>
        <dbReference type="SAM" id="MobiDB-lite"/>
    </source>
</evidence>
<reference evidence="14 15" key="1">
    <citation type="submission" date="2016-04" db="EMBL/GenBank/DDBJ databases">
        <title>A degradative enzymes factory behind the ericoid mycorrhizal symbiosis.</title>
        <authorList>
            <consortium name="DOE Joint Genome Institute"/>
            <person name="Martino E."/>
            <person name="Morin E."/>
            <person name="Grelet G."/>
            <person name="Kuo A."/>
            <person name="Kohler A."/>
            <person name="Daghino S."/>
            <person name="Barry K."/>
            <person name="Choi C."/>
            <person name="Cichocki N."/>
            <person name="Clum A."/>
            <person name="Copeland A."/>
            <person name="Hainaut M."/>
            <person name="Haridas S."/>
            <person name="Labutti K."/>
            <person name="Lindquist E."/>
            <person name="Lipzen A."/>
            <person name="Khouja H.-R."/>
            <person name="Murat C."/>
            <person name="Ohm R."/>
            <person name="Olson A."/>
            <person name="Spatafora J."/>
            <person name="Veneault-Fourrey C."/>
            <person name="Henrissat B."/>
            <person name="Grigoriev I."/>
            <person name="Martin F."/>
            <person name="Perotto S."/>
        </authorList>
    </citation>
    <scope>NUCLEOTIDE SEQUENCE [LARGE SCALE GENOMIC DNA]</scope>
    <source>
        <strain evidence="14 15">E</strain>
    </source>
</reference>
<dbReference type="Pfam" id="PF08240">
    <property type="entry name" value="ADH_N"/>
    <property type="match status" value="1"/>
</dbReference>
<comment type="subunit">
    <text evidence="3">Homodimer.</text>
</comment>
<dbReference type="PANTHER" id="PTHR42683">
    <property type="entry name" value="ALDEHYDE REDUCTASE"/>
    <property type="match status" value="1"/>
</dbReference>